<dbReference type="EC" id="2.3.1.30" evidence="3"/>
<evidence type="ECO:0000256" key="8">
    <source>
        <dbReference type="ARBA" id="ARBA00023192"/>
    </source>
</evidence>
<evidence type="ECO:0000256" key="5">
    <source>
        <dbReference type="ARBA" id="ARBA00022605"/>
    </source>
</evidence>
<accession>A0ABS8I4J3</accession>
<evidence type="ECO:0000256" key="6">
    <source>
        <dbReference type="ARBA" id="ARBA00022679"/>
    </source>
</evidence>
<reference evidence="11 12" key="1">
    <citation type="journal article" date="2021" name="Microorganisms">
        <title>Genome Evolution of Filamentous Cyanobacterium Nostoc Species: From Facultative Symbiosis to Free Living.</title>
        <authorList>
            <person name="Huo D."/>
            <person name="Li H."/>
            <person name="Cai F."/>
            <person name="Guo X."/>
            <person name="Qiao Z."/>
            <person name="Wang W."/>
            <person name="Yu G."/>
            <person name="Li R."/>
        </authorList>
    </citation>
    <scope>NUCLEOTIDE SEQUENCE [LARGE SCALE GENOMIC DNA]</scope>
    <source>
        <strain evidence="11 12">CHAB 5714</strain>
    </source>
</reference>
<dbReference type="InterPro" id="IPR001451">
    <property type="entry name" value="Hexapep"/>
</dbReference>
<dbReference type="Pfam" id="PF00132">
    <property type="entry name" value="Hexapep"/>
    <property type="match status" value="1"/>
</dbReference>
<evidence type="ECO:0000256" key="1">
    <source>
        <dbReference type="ARBA" id="ARBA00004876"/>
    </source>
</evidence>
<keyword evidence="9 11" id="KW-0012">Acyltransferase</keyword>
<dbReference type="PROSITE" id="PS00101">
    <property type="entry name" value="HEXAPEP_TRANSFERASES"/>
    <property type="match status" value="1"/>
</dbReference>
<dbReference type="SUPFAM" id="SSF51161">
    <property type="entry name" value="Trimeric LpxA-like enzymes"/>
    <property type="match status" value="1"/>
</dbReference>
<evidence type="ECO:0000256" key="7">
    <source>
        <dbReference type="ARBA" id="ARBA00022737"/>
    </source>
</evidence>
<dbReference type="Proteomes" id="UP001199525">
    <property type="component" value="Unassembled WGS sequence"/>
</dbReference>
<dbReference type="NCBIfam" id="NF041874">
    <property type="entry name" value="EPS_EpsC"/>
    <property type="match status" value="1"/>
</dbReference>
<comment type="catalytic activity">
    <reaction evidence="10">
        <text>L-serine + acetyl-CoA = O-acetyl-L-serine + CoA</text>
        <dbReference type="Rhea" id="RHEA:24560"/>
        <dbReference type="ChEBI" id="CHEBI:33384"/>
        <dbReference type="ChEBI" id="CHEBI:57287"/>
        <dbReference type="ChEBI" id="CHEBI:57288"/>
        <dbReference type="ChEBI" id="CHEBI:58340"/>
        <dbReference type="EC" id="2.3.1.30"/>
    </reaction>
</comment>
<comment type="similarity">
    <text evidence="2">Belongs to the transferase hexapeptide repeat family.</text>
</comment>
<dbReference type="InterPro" id="IPR045304">
    <property type="entry name" value="LbH_SAT"/>
</dbReference>
<dbReference type="GO" id="GO:0009001">
    <property type="term" value="F:serine O-acetyltransferase activity"/>
    <property type="evidence" value="ECO:0007669"/>
    <property type="project" value="UniProtKB-EC"/>
</dbReference>
<keyword evidence="6 11" id="KW-0808">Transferase</keyword>
<evidence type="ECO:0000313" key="12">
    <source>
        <dbReference type="Proteomes" id="UP001199525"/>
    </source>
</evidence>
<evidence type="ECO:0000256" key="4">
    <source>
        <dbReference type="ARBA" id="ARBA00018522"/>
    </source>
</evidence>
<organism evidence="11 12">
    <name type="scientific">Nostoc favosum CHAB5714</name>
    <dbReference type="NCBI Taxonomy" id="2780399"/>
    <lineage>
        <taxon>Bacteria</taxon>
        <taxon>Bacillati</taxon>
        <taxon>Cyanobacteriota</taxon>
        <taxon>Cyanophyceae</taxon>
        <taxon>Nostocales</taxon>
        <taxon>Nostocaceae</taxon>
        <taxon>Nostoc</taxon>
        <taxon>Nostoc favosum</taxon>
    </lineage>
</organism>
<dbReference type="InterPro" id="IPR005881">
    <property type="entry name" value="Ser_O-AcTrfase"/>
</dbReference>
<protein>
    <recommendedName>
        <fullName evidence="4">Serine acetyltransferase</fullName>
        <ecNumber evidence="3">2.3.1.30</ecNumber>
    </recommendedName>
</protein>
<dbReference type="Gene3D" id="1.10.3130.10">
    <property type="entry name" value="serine acetyltransferase, domain 1"/>
    <property type="match status" value="1"/>
</dbReference>
<dbReference type="EMBL" id="JAIVFQ010000007">
    <property type="protein sequence ID" value="MCC5599110.1"/>
    <property type="molecule type" value="Genomic_DNA"/>
</dbReference>
<keyword evidence="8" id="KW-0198">Cysteine biosynthesis</keyword>
<evidence type="ECO:0000256" key="2">
    <source>
        <dbReference type="ARBA" id="ARBA00007274"/>
    </source>
</evidence>
<evidence type="ECO:0000256" key="3">
    <source>
        <dbReference type="ARBA" id="ARBA00013266"/>
    </source>
</evidence>
<dbReference type="Gene3D" id="2.160.10.10">
    <property type="entry name" value="Hexapeptide repeat proteins"/>
    <property type="match status" value="1"/>
</dbReference>
<comment type="caution">
    <text evidence="11">The sequence shown here is derived from an EMBL/GenBank/DDBJ whole genome shotgun (WGS) entry which is preliminary data.</text>
</comment>
<evidence type="ECO:0000313" key="11">
    <source>
        <dbReference type="EMBL" id="MCC5599110.1"/>
    </source>
</evidence>
<name>A0ABS8I4J3_9NOSO</name>
<dbReference type="InterPro" id="IPR018357">
    <property type="entry name" value="Hexapep_transf_CS"/>
</dbReference>
<sequence length="276" mass="30556">MLKNFLSGVFLEPLLSDFRIIFERDPAARNWLEVVFCYPGLHALCLHRLAHWLHCRGVSFIPRLISHLGRFLTGIEIHPGAEIGQGVFIDHGMGVVIGETAIIGDYTLIYQGVTLGGTGKETGKRHPTVGKNAVIGAGAKVLGNLQIGDRVRIGAGSIVLQNVPSDRTVVGVPGRIISRNENASLSPLEHGKLPDMEATVIRSLLSRIEELEKQLQALRPRVRSRDAINRVCTRVRSRDAINRVCTRVRSRDAINRVCTRVRSRDAINRVCTRVRS</sequence>
<dbReference type="InterPro" id="IPR053376">
    <property type="entry name" value="Serine_acetyltransferase"/>
</dbReference>
<dbReference type="InterPro" id="IPR042122">
    <property type="entry name" value="Ser_AcTrfase_N_sf"/>
</dbReference>
<comment type="pathway">
    <text evidence="1">Amino-acid biosynthesis; L-cysteine biosynthesis; L-cysteine from L-serine: step 1/2.</text>
</comment>
<dbReference type="PANTHER" id="PTHR42811">
    <property type="entry name" value="SERINE ACETYLTRANSFERASE"/>
    <property type="match status" value="1"/>
</dbReference>
<evidence type="ECO:0000256" key="9">
    <source>
        <dbReference type="ARBA" id="ARBA00023315"/>
    </source>
</evidence>
<keyword evidence="12" id="KW-1185">Reference proteome</keyword>
<dbReference type="CDD" id="cd03354">
    <property type="entry name" value="LbH_SAT"/>
    <property type="match status" value="1"/>
</dbReference>
<dbReference type="InterPro" id="IPR011004">
    <property type="entry name" value="Trimer_LpxA-like_sf"/>
</dbReference>
<proteinExistence type="inferred from homology"/>
<keyword evidence="5" id="KW-0028">Amino-acid biosynthesis</keyword>
<gene>
    <name evidence="11" type="primary">cysE</name>
    <name evidence="11" type="ORF">LC586_07735</name>
</gene>
<dbReference type="NCBIfam" id="TIGR01172">
    <property type="entry name" value="cysE"/>
    <property type="match status" value="1"/>
</dbReference>
<evidence type="ECO:0000256" key="10">
    <source>
        <dbReference type="ARBA" id="ARBA00049486"/>
    </source>
</evidence>
<keyword evidence="7" id="KW-0677">Repeat</keyword>